<keyword evidence="2" id="KW-1185">Reference proteome</keyword>
<sequence length="170" mass="18210">MTVDPGNPVRDPATQADLDAVAAQLGRTPRGTRFVAHRCPCGRPTVVETTPRLPDGTPFPTLYYLTCPRAVAECSRLESGGMMKEQNARLAEDAELAEHYAGAHKDYLARREAAGHVPEIEGVSAGGMPIRVKCLHVHLGHRLAVGPGINPIGDETLALVGEWWAEGPCV</sequence>
<dbReference type="EMBL" id="BOPH01000001">
    <property type="protein sequence ID" value="GIJ65237.1"/>
    <property type="molecule type" value="Genomic_DNA"/>
</dbReference>
<dbReference type="PANTHER" id="PTHR37163">
    <property type="entry name" value="CONSERVED PROTEIN"/>
    <property type="match status" value="1"/>
</dbReference>
<name>A0A8J3ZJI6_9ACTN</name>
<organism evidence="1 2">
    <name type="scientific">Virgisporangium ochraceum</name>
    <dbReference type="NCBI Taxonomy" id="65505"/>
    <lineage>
        <taxon>Bacteria</taxon>
        <taxon>Bacillati</taxon>
        <taxon>Actinomycetota</taxon>
        <taxon>Actinomycetes</taxon>
        <taxon>Micromonosporales</taxon>
        <taxon>Micromonosporaceae</taxon>
        <taxon>Virgisporangium</taxon>
    </lineage>
</organism>
<dbReference type="Proteomes" id="UP000635606">
    <property type="component" value="Unassembled WGS sequence"/>
</dbReference>
<proteinExistence type="predicted"/>
<dbReference type="Pfam" id="PF04417">
    <property type="entry name" value="DUF501"/>
    <property type="match status" value="1"/>
</dbReference>
<dbReference type="AlphaFoldDB" id="A0A8J3ZJI6"/>
<evidence type="ECO:0000313" key="1">
    <source>
        <dbReference type="EMBL" id="GIJ65237.1"/>
    </source>
</evidence>
<evidence type="ECO:0000313" key="2">
    <source>
        <dbReference type="Proteomes" id="UP000635606"/>
    </source>
</evidence>
<reference evidence="1" key="1">
    <citation type="submission" date="2021-01" db="EMBL/GenBank/DDBJ databases">
        <title>Whole genome shotgun sequence of Virgisporangium ochraceum NBRC 16418.</title>
        <authorList>
            <person name="Komaki H."/>
            <person name="Tamura T."/>
        </authorList>
    </citation>
    <scope>NUCLEOTIDE SEQUENCE</scope>
    <source>
        <strain evidence="1">NBRC 16418</strain>
    </source>
</reference>
<accession>A0A8J3ZJI6</accession>
<comment type="caution">
    <text evidence="1">The sequence shown here is derived from an EMBL/GenBank/DDBJ whole genome shotgun (WGS) entry which is preliminary data.</text>
</comment>
<protein>
    <recommendedName>
        <fullName evidence="3">Septum formation initiator family protein</fullName>
    </recommendedName>
</protein>
<evidence type="ECO:0008006" key="3">
    <source>
        <dbReference type="Google" id="ProtNLM"/>
    </source>
</evidence>
<dbReference type="InterPro" id="IPR007511">
    <property type="entry name" value="DUF501"/>
</dbReference>
<dbReference type="PANTHER" id="PTHR37163:SF1">
    <property type="entry name" value="DUF501 DOMAIN-CONTAINING PROTEIN"/>
    <property type="match status" value="1"/>
</dbReference>
<gene>
    <name evidence="1" type="ORF">Voc01_001540</name>
</gene>
<dbReference type="RefSeq" id="WP_239159829.1">
    <property type="nucleotide sequence ID" value="NZ_BOPH01000001.1"/>
</dbReference>